<proteinExistence type="predicted"/>
<evidence type="ECO:0000313" key="2">
    <source>
        <dbReference type="Proteomes" id="UP000595437"/>
    </source>
</evidence>
<feature type="non-terminal residue" evidence="1">
    <location>
        <position position="1"/>
    </location>
</feature>
<gene>
    <name evidence="1" type="ORF">FKW44_009861</name>
</gene>
<reference evidence="2" key="1">
    <citation type="submission" date="2021-01" db="EMBL/GenBank/DDBJ databases">
        <title>Caligus Genome Assembly.</title>
        <authorList>
            <person name="Gallardo-Escarate C."/>
        </authorList>
    </citation>
    <scope>NUCLEOTIDE SEQUENCE [LARGE SCALE GENOMIC DNA]</scope>
</reference>
<dbReference type="Proteomes" id="UP000595437">
    <property type="component" value="Chromosome 6"/>
</dbReference>
<organism evidence="1 2">
    <name type="scientific">Caligus rogercresseyi</name>
    <name type="common">Sea louse</name>
    <dbReference type="NCBI Taxonomy" id="217165"/>
    <lineage>
        <taxon>Eukaryota</taxon>
        <taxon>Metazoa</taxon>
        <taxon>Ecdysozoa</taxon>
        <taxon>Arthropoda</taxon>
        <taxon>Crustacea</taxon>
        <taxon>Multicrustacea</taxon>
        <taxon>Hexanauplia</taxon>
        <taxon>Copepoda</taxon>
        <taxon>Siphonostomatoida</taxon>
        <taxon>Caligidae</taxon>
        <taxon>Caligus</taxon>
    </lineage>
</organism>
<dbReference type="EMBL" id="CP045895">
    <property type="protein sequence ID" value="QQP49266.1"/>
    <property type="molecule type" value="Genomic_DNA"/>
</dbReference>
<name>A0A7T8HFX6_CALRO</name>
<protein>
    <submittedName>
        <fullName evidence="1">Uncharacterized protein</fullName>
    </submittedName>
</protein>
<evidence type="ECO:0000313" key="1">
    <source>
        <dbReference type="EMBL" id="QQP49266.1"/>
    </source>
</evidence>
<accession>A0A7T8HFX6</accession>
<dbReference type="AlphaFoldDB" id="A0A7T8HFX6"/>
<sequence length="161" mass="18513">LQSDHHALLAIFRTPKKHEKGSWKLNVSLLDDYETSLRIRDIINGVTTNLAMGHIKTASHALKLILDSSRRELIKTGVRLSEERKKIIEESSRHRNQKVNEKSHEIKLENIDLTKTKGHLIRAGLSQISRDLIILKKAKSAENRNMEKKNINILIDDNNEE</sequence>
<feature type="non-terminal residue" evidence="1">
    <location>
        <position position="161"/>
    </location>
</feature>
<keyword evidence="2" id="KW-1185">Reference proteome</keyword>